<dbReference type="EMBL" id="KZ821615">
    <property type="protein sequence ID" value="PYH73518.1"/>
    <property type="molecule type" value="Genomic_DNA"/>
</dbReference>
<name>A0A319CDV9_ASPVC</name>
<dbReference type="RefSeq" id="XP_025567312.1">
    <property type="nucleotide sequence ID" value="XM_025713308.1"/>
</dbReference>
<protein>
    <submittedName>
        <fullName evidence="1">Uncharacterized protein</fullName>
    </submittedName>
</protein>
<sequence length="123" mass="13721">MIMFTLLQEKLARSYYIICLLCLFVCMGDVDAGGKVGRRIHSFHSCLPRLPKTHFSLLQLSSLGGTEAVPGISRILQYLYHYLRVVYTPLLFFAIMASAPAGPLSICIIPVQAISAKDVYAYY</sequence>
<dbReference type="AlphaFoldDB" id="A0A319CDV9"/>
<organism evidence="1 2">
    <name type="scientific">Aspergillus vadensis (strain CBS 113365 / IMI 142717 / IBT 24658)</name>
    <dbReference type="NCBI Taxonomy" id="1448311"/>
    <lineage>
        <taxon>Eukaryota</taxon>
        <taxon>Fungi</taxon>
        <taxon>Dikarya</taxon>
        <taxon>Ascomycota</taxon>
        <taxon>Pezizomycotina</taxon>
        <taxon>Eurotiomycetes</taxon>
        <taxon>Eurotiomycetidae</taxon>
        <taxon>Eurotiales</taxon>
        <taxon>Aspergillaceae</taxon>
        <taxon>Aspergillus</taxon>
        <taxon>Aspergillus subgen. Circumdati</taxon>
    </lineage>
</organism>
<dbReference type="Proteomes" id="UP000248405">
    <property type="component" value="Unassembled WGS sequence"/>
</dbReference>
<keyword evidence="2" id="KW-1185">Reference proteome</keyword>
<evidence type="ECO:0000313" key="1">
    <source>
        <dbReference type="EMBL" id="PYH73518.1"/>
    </source>
</evidence>
<dbReference type="GeneID" id="37217900"/>
<evidence type="ECO:0000313" key="2">
    <source>
        <dbReference type="Proteomes" id="UP000248405"/>
    </source>
</evidence>
<gene>
    <name evidence="1" type="ORF">BO88DRAFT_98737</name>
</gene>
<reference evidence="1" key="1">
    <citation type="submission" date="2016-12" db="EMBL/GenBank/DDBJ databases">
        <title>The genomes of Aspergillus section Nigri reveals drivers in fungal speciation.</title>
        <authorList>
            <consortium name="DOE Joint Genome Institute"/>
            <person name="Vesth T.C."/>
            <person name="Nybo J."/>
            <person name="Theobald S."/>
            <person name="Brandl J."/>
            <person name="Frisvad J.C."/>
            <person name="Nielsen K.F."/>
            <person name="Lyhne E.K."/>
            <person name="Kogle M.E."/>
            <person name="Kuo A."/>
            <person name="Riley R."/>
            <person name="Clum A."/>
            <person name="Nolan M."/>
            <person name="Lipzen A."/>
            <person name="Salamov A."/>
            <person name="Henrissat B."/>
            <person name="Wiebenga A."/>
            <person name="De Vries R.P."/>
            <person name="Grigoriev I.V."/>
            <person name="Mortensen U.H."/>
            <person name="Andersen M.R."/>
            <person name="Baker S.E."/>
        </authorList>
    </citation>
    <scope>NUCLEOTIDE SEQUENCE [LARGE SCALE GENOMIC DNA]</scope>
    <source>
        <strain evidence="1">CBS 113365</strain>
    </source>
</reference>
<proteinExistence type="predicted"/>
<accession>A0A319CDV9</accession>